<dbReference type="PRINTS" id="PR00727">
    <property type="entry name" value="LEADERPTASE"/>
</dbReference>
<keyword evidence="3" id="KW-1133">Transmembrane helix</keyword>
<evidence type="ECO:0000256" key="3">
    <source>
        <dbReference type="RuleBase" id="RU362042"/>
    </source>
</evidence>
<feature type="domain" description="Peptidase S26" evidence="4">
    <location>
        <begin position="8"/>
        <end position="202"/>
    </location>
</feature>
<evidence type="ECO:0000259" key="4">
    <source>
        <dbReference type="Pfam" id="PF10502"/>
    </source>
</evidence>
<dbReference type="GO" id="GO:0009003">
    <property type="term" value="F:signal peptidase activity"/>
    <property type="evidence" value="ECO:0007669"/>
    <property type="project" value="UniProtKB-EC"/>
</dbReference>
<feature type="transmembrane region" description="Helical" evidence="3">
    <location>
        <begin position="9"/>
        <end position="27"/>
    </location>
</feature>
<protein>
    <recommendedName>
        <fullName evidence="3">Signal peptidase I</fullName>
        <ecNumber evidence="3">3.4.21.89</ecNumber>
    </recommendedName>
</protein>
<dbReference type="EMBL" id="NOZQ01000003">
    <property type="protein sequence ID" value="OYD17586.1"/>
    <property type="molecule type" value="Genomic_DNA"/>
</dbReference>
<keyword evidence="3" id="KW-0812">Transmembrane</keyword>
<comment type="similarity">
    <text evidence="1 3">Belongs to the peptidase S26 family.</text>
</comment>
<feature type="active site" evidence="2">
    <location>
        <position position="37"/>
    </location>
</feature>
<dbReference type="InterPro" id="IPR000223">
    <property type="entry name" value="Pept_S26A_signal_pept_1"/>
</dbReference>
<dbReference type="InterPro" id="IPR036286">
    <property type="entry name" value="LexA/Signal_pep-like_sf"/>
</dbReference>
<keyword evidence="3" id="KW-0378">Hydrolase</keyword>
<dbReference type="InterPro" id="IPR019533">
    <property type="entry name" value="Peptidase_S26"/>
</dbReference>
<dbReference type="PANTHER" id="PTHR43390">
    <property type="entry name" value="SIGNAL PEPTIDASE I"/>
    <property type="match status" value="1"/>
</dbReference>
<proteinExistence type="inferred from homology"/>
<sequence>MRDKKKSNWLLDLLYIVVAVLFIRAYVIQAYKIPTGSMEDTLLIGDFLFATKFNFGLQVPFQNKMVFKWSRPKRGEIIIFKYPLEHKDFVKRCVAIAGDTVEIRNKVLYVNGERVDEPYVVHKDRRMFPPLEVNDLKRYQKLWEDDNFLNAGGYVRDNFGPVEVPEGTVFLMGDNRDNSYDSRYWGPLPYDNLRGRPFMIHWSWEKGIPMYKLMRKIRWDRIGMIVTSI</sequence>
<organism evidence="5 6">
    <name type="scientific">candidate division WOR-3 bacterium JGI_Cruoil_03_44_89</name>
    <dbReference type="NCBI Taxonomy" id="1973748"/>
    <lineage>
        <taxon>Bacteria</taxon>
        <taxon>Bacteria division WOR-3</taxon>
    </lineage>
</organism>
<reference evidence="5 6" key="1">
    <citation type="submission" date="2017-07" db="EMBL/GenBank/DDBJ databases">
        <title>Recovery of genomes from metagenomes via a dereplication, aggregation, and scoring strategy.</title>
        <authorList>
            <person name="Sieber C.M."/>
            <person name="Probst A.J."/>
            <person name="Sharrar A."/>
            <person name="Thomas B.C."/>
            <person name="Hess M."/>
            <person name="Tringe S.G."/>
            <person name="Banfield J.F."/>
        </authorList>
    </citation>
    <scope>NUCLEOTIDE SEQUENCE [LARGE SCALE GENOMIC DNA]</scope>
    <source>
        <strain evidence="5">JGI_Cruoil_03_44_89</strain>
    </source>
</reference>
<keyword evidence="3" id="KW-0472">Membrane</keyword>
<comment type="catalytic activity">
    <reaction evidence="3">
        <text>Cleavage of hydrophobic, N-terminal signal or leader sequences from secreted and periplasmic proteins.</text>
        <dbReference type="EC" id="3.4.21.89"/>
    </reaction>
</comment>
<dbReference type="EC" id="3.4.21.89" evidence="3"/>
<dbReference type="PANTHER" id="PTHR43390:SF1">
    <property type="entry name" value="CHLOROPLAST PROCESSING PEPTIDASE"/>
    <property type="match status" value="1"/>
</dbReference>
<dbReference type="NCBIfam" id="TIGR02227">
    <property type="entry name" value="sigpep_I_bact"/>
    <property type="match status" value="1"/>
</dbReference>
<accession>A0A235BZG2</accession>
<evidence type="ECO:0000313" key="5">
    <source>
        <dbReference type="EMBL" id="OYD17586.1"/>
    </source>
</evidence>
<comment type="caution">
    <text evidence="5">The sequence shown here is derived from an EMBL/GenBank/DDBJ whole genome shotgun (WGS) entry which is preliminary data.</text>
</comment>
<dbReference type="Proteomes" id="UP000215215">
    <property type="component" value="Unassembled WGS sequence"/>
</dbReference>
<comment type="subcellular location">
    <subcellularLocation>
        <location evidence="3">Membrane</location>
        <topology evidence="3">Single-pass type II membrane protein</topology>
    </subcellularLocation>
</comment>
<keyword evidence="3" id="KW-0645">Protease</keyword>
<gene>
    <name evidence="5" type="primary">lepB</name>
    <name evidence="5" type="ORF">CH333_00215</name>
</gene>
<dbReference type="Gene3D" id="2.10.109.10">
    <property type="entry name" value="Umud Fragment, subunit A"/>
    <property type="match status" value="1"/>
</dbReference>
<dbReference type="AlphaFoldDB" id="A0A235BZG2"/>
<dbReference type="GO" id="GO:0006465">
    <property type="term" value="P:signal peptide processing"/>
    <property type="evidence" value="ECO:0007669"/>
    <property type="project" value="InterPro"/>
</dbReference>
<dbReference type="CDD" id="cd06530">
    <property type="entry name" value="S26_SPase_I"/>
    <property type="match status" value="1"/>
</dbReference>
<evidence type="ECO:0000256" key="2">
    <source>
        <dbReference type="PIRSR" id="PIRSR600223-1"/>
    </source>
</evidence>
<evidence type="ECO:0000256" key="1">
    <source>
        <dbReference type="ARBA" id="ARBA00009370"/>
    </source>
</evidence>
<feature type="active site" evidence="2">
    <location>
        <position position="91"/>
    </location>
</feature>
<dbReference type="SUPFAM" id="SSF51306">
    <property type="entry name" value="LexA/Signal peptidase"/>
    <property type="match status" value="1"/>
</dbReference>
<dbReference type="GO" id="GO:0004252">
    <property type="term" value="F:serine-type endopeptidase activity"/>
    <property type="evidence" value="ECO:0007669"/>
    <property type="project" value="InterPro"/>
</dbReference>
<evidence type="ECO:0000313" key="6">
    <source>
        <dbReference type="Proteomes" id="UP000215215"/>
    </source>
</evidence>
<name>A0A235BZG2_UNCW3</name>
<dbReference type="GO" id="GO:0016020">
    <property type="term" value="C:membrane"/>
    <property type="evidence" value="ECO:0007669"/>
    <property type="project" value="UniProtKB-SubCell"/>
</dbReference>
<dbReference type="Pfam" id="PF10502">
    <property type="entry name" value="Peptidase_S26"/>
    <property type="match status" value="1"/>
</dbReference>